<dbReference type="EMBL" id="AKHW03006283">
    <property type="protein sequence ID" value="KYO22024.1"/>
    <property type="molecule type" value="Genomic_DNA"/>
</dbReference>
<gene>
    <name evidence="1" type="ORF">Y1Q_0000652</name>
</gene>
<keyword evidence="2" id="KW-1185">Reference proteome</keyword>
<evidence type="ECO:0000313" key="2">
    <source>
        <dbReference type="Proteomes" id="UP000050525"/>
    </source>
</evidence>
<proteinExistence type="predicted"/>
<sequence>MIKGTRDKQDESDNIWEESYIAELQEQYFYGASYCLVNGASLISCKKTGIQQALLVVMVVMKTFKLSRKFDQDEL</sequence>
<dbReference type="AlphaFoldDB" id="A0A151MBZ0"/>
<protein>
    <submittedName>
        <fullName evidence="1">Uncharacterized protein</fullName>
    </submittedName>
</protein>
<name>A0A151MBZ0_ALLMI</name>
<evidence type="ECO:0000313" key="1">
    <source>
        <dbReference type="EMBL" id="KYO22024.1"/>
    </source>
</evidence>
<accession>A0A151MBZ0</accession>
<comment type="caution">
    <text evidence="1">The sequence shown here is derived from an EMBL/GenBank/DDBJ whole genome shotgun (WGS) entry which is preliminary data.</text>
</comment>
<reference evidence="1 2" key="1">
    <citation type="journal article" date="2012" name="Genome Biol.">
        <title>Sequencing three crocodilian genomes to illuminate the evolution of archosaurs and amniotes.</title>
        <authorList>
            <person name="St John J.A."/>
            <person name="Braun E.L."/>
            <person name="Isberg S.R."/>
            <person name="Miles L.G."/>
            <person name="Chong A.Y."/>
            <person name="Gongora J."/>
            <person name="Dalzell P."/>
            <person name="Moran C."/>
            <person name="Bed'hom B."/>
            <person name="Abzhanov A."/>
            <person name="Burgess S.C."/>
            <person name="Cooksey A.M."/>
            <person name="Castoe T.A."/>
            <person name="Crawford N.G."/>
            <person name="Densmore L.D."/>
            <person name="Drew J.C."/>
            <person name="Edwards S.V."/>
            <person name="Faircloth B.C."/>
            <person name="Fujita M.K."/>
            <person name="Greenwold M.J."/>
            <person name="Hoffmann F.G."/>
            <person name="Howard J.M."/>
            <person name="Iguchi T."/>
            <person name="Janes D.E."/>
            <person name="Khan S.Y."/>
            <person name="Kohno S."/>
            <person name="de Koning A.J."/>
            <person name="Lance S.L."/>
            <person name="McCarthy F.M."/>
            <person name="McCormack J.E."/>
            <person name="Merchant M.E."/>
            <person name="Peterson D.G."/>
            <person name="Pollock D.D."/>
            <person name="Pourmand N."/>
            <person name="Raney B.J."/>
            <person name="Roessler K.A."/>
            <person name="Sanford J.R."/>
            <person name="Sawyer R.H."/>
            <person name="Schmidt C.J."/>
            <person name="Triplett E.W."/>
            <person name="Tuberville T.D."/>
            <person name="Venegas-Anaya M."/>
            <person name="Howard J.T."/>
            <person name="Jarvis E.D."/>
            <person name="Guillette L.J.Jr."/>
            <person name="Glenn T.C."/>
            <person name="Green R.E."/>
            <person name="Ray D.A."/>
        </authorList>
    </citation>
    <scope>NUCLEOTIDE SEQUENCE [LARGE SCALE GENOMIC DNA]</scope>
    <source>
        <strain evidence="1">KSC_2009_1</strain>
    </source>
</reference>
<organism evidence="1 2">
    <name type="scientific">Alligator mississippiensis</name>
    <name type="common">American alligator</name>
    <dbReference type="NCBI Taxonomy" id="8496"/>
    <lineage>
        <taxon>Eukaryota</taxon>
        <taxon>Metazoa</taxon>
        <taxon>Chordata</taxon>
        <taxon>Craniata</taxon>
        <taxon>Vertebrata</taxon>
        <taxon>Euteleostomi</taxon>
        <taxon>Archelosauria</taxon>
        <taxon>Archosauria</taxon>
        <taxon>Crocodylia</taxon>
        <taxon>Alligatoridae</taxon>
        <taxon>Alligatorinae</taxon>
        <taxon>Alligator</taxon>
    </lineage>
</organism>
<dbReference type="Proteomes" id="UP000050525">
    <property type="component" value="Unassembled WGS sequence"/>
</dbReference>